<evidence type="ECO:0000256" key="1">
    <source>
        <dbReference type="SAM" id="MobiDB-lite"/>
    </source>
</evidence>
<organism evidence="2 3">
    <name type="scientific">Pararge aegeria aegeria</name>
    <dbReference type="NCBI Taxonomy" id="348720"/>
    <lineage>
        <taxon>Eukaryota</taxon>
        <taxon>Metazoa</taxon>
        <taxon>Ecdysozoa</taxon>
        <taxon>Arthropoda</taxon>
        <taxon>Hexapoda</taxon>
        <taxon>Insecta</taxon>
        <taxon>Pterygota</taxon>
        <taxon>Neoptera</taxon>
        <taxon>Endopterygota</taxon>
        <taxon>Lepidoptera</taxon>
        <taxon>Glossata</taxon>
        <taxon>Ditrysia</taxon>
        <taxon>Papilionoidea</taxon>
        <taxon>Nymphalidae</taxon>
        <taxon>Satyrinae</taxon>
        <taxon>Satyrini</taxon>
        <taxon>Parargina</taxon>
        <taxon>Pararge</taxon>
    </lineage>
</organism>
<accession>A0A8S4QCY2</accession>
<feature type="compositionally biased region" description="Pro residues" evidence="1">
    <location>
        <begin position="84"/>
        <end position="99"/>
    </location>
</feature>
<dbReference type="AlphaFoldDB" id="A0A8S4QCY2"/>
<sequence>PRDVLVGADALADDEDGAGTVVVSPAGAGGYLSAHGTVEAGPSAGVAGQRAQQRGGERKRNHRVYRSGLVAILRARSRALLPPRAAPAPPPPPPSPLPPCLRSTSITHVTGITKTCEMQISKAKYF</sequence>
<proteinExistence type="predicted"/>
<dbReference type="Proteomes" id="UP000838756">
    <property type="component" value="Unassembled WGS sequence"/>
</dbReference>
<feature type="region of interest" description="Disordered" evidence="1">
    <location>
        <begin position="40"/>
        <end position="63"/>
    </location>
</feature>
<comment type="caution">
    <text evidence="2">The sequence shown here is derived from an EMBL/GenBank/DDBJ whole genome shotgun (WGS) entry which is preliminary data.</text>
</comment>
<keyword evidence="3" id="KW-1185">Reference proteome</keyword>
<feature type="non-terminal residue" evidence="2">
    <location>
        <position position="1"/>
    </location>
</feature>
<evidence type="ECO:0000313" key="3">
    <source>
        <dbReference type="Proteomes" id="UP000838756"/>
    </source>
</evidence>
<name>A0A8S4QCY2_9NEOP</name>
<evidence type="ECO:0000313" key="2">
    <source>
        <dbReference type="EMBL" id="CAH2208255.1"/>
    </source>
</evidence>
<dbReference type="EMBL" id="CAKXAJ010002834">
    <property type="protein sequence ID" value="CAH2208255.1"/>
    <property type="molecule type" value="Genomic_DNA"/>
</dbReference>
<feature type="region of interest" description="Disordered" evidence="1">
    <location>
        <begin position="81"/>
        <end position="103"/>
    </location>
</feature>
<gene>
    <name evidence="2" type="primary">jg19110</name>
    <name evidence="2" type="ORF">PAEG_LOCUS871</name>
</gene>
<protein>
    <submittedName>
        <fullName evidence="2">Jg19110 protein</fullName>
    </submittedName>
</protein>
<reference evidence="2" key="1">
    <citation type="submission" date="2022-03" db="EMBL/GenBank/DDBJ databases">
        <authorList>
            <person name="Lindestad O."/>
        </authorList>
    </citation>
    <scope>NUCLEOTIDE SEQUENCE</scope>
</reference>
<feature type="compositionally biased region" description="Low complexity" evidence="1">
    <location>
        <begin position="44"/>
        <end position="54"/>
    </location>
</feature>